<sequence>MQNPFGNNNNNDPNNIFNNLPIPPNYAKIKNYRGDLRIAKVGISWTTFWFGPLPALFRGDYYNFFLEIVLAADYVLVALFFKWNTLLTFPWPALIFALFYNMMYFRHLFNKGYYPADDRSRELLIKSKYLKEKK</sequence>
<evidence type="ECO:0000313" key="3">
    <source>
        <dbReference type="Proteomes" id="UP000785625"/>
    </source>
</evidence>
<dbReference type="EMBL" id="JACJKU010000070">
    <property type="protein sequence ID" value="MBM6941142.1"/>
    <property type="molecule type" value="Genomic_DNA"/>
</dbReference>
<proteinExistence type="predicted"/>
<keyword evidence="1" id="KW-0812">Transmembrane</keyword>
<keyword evidence="1" id="KW-1133">Transmembrane helix</keyword>
<keyword evidence="1" id="KW-0472">Membrane</keyword>
<feature type="transmembrane region" description="Helical" evidence="1">
    <location>
        <begin position="38"/>
        <end position="57"/>
    </location>
</feature>
<dbReference type="Proteomes" id="UP000785625">
    <property type="component" value="Unassembled WGS sequence"/>
</dbReference>
<keyword evidence="3" id="KW-1185">Reference proteome</keyword>
<reference evidence="2 3" key="1">
    <citation type="journal article" date="2021" name="Sci. Rep.">
        <title>The distribution of antibiotic resistance genes in chicken gut microbiota commensals.</title>
        <authorList>
            <person name="Juricova H."/>
            <person name="Matiasovicova J."/>
            <person name="Kubasova T."/>
            <person name="Cejkova D."/>
            <person name="Rychlik I."/>
        </authorList>
    </citation>
    <scope>NUCLEOTIDE SEQUENCE [LARGE SCALE GENOMIC DNA]</scope>
    <source>
        <strain evidence="2 3">An574</strain>
    </source>
</reference>
<name>A0ABS2GXX8_9LACO</name>
<comment type="caution">
    <text evidence="2">The sequence shown here is derived from an EMBL/GenBank/DDBJ whole genome shotgun (WGS) entry which is preliminary data.</text>
</comment>
<evidence type="ECO:0000256" key="1">
    <source>
        <dbReference type="SAM" id="Phobius"/>
    </source>
</evidence>
<evidence type="ECO:0008006" key="4">
    <source>
        <dbReference type="Google" id="ProtNLM"/>
    </source>
</evidence>
<gene>
    <name evidence="2" type="ORF">H5975_06635</name>
</gene>
<accession>A0ABS2GXX8</accession>
<protein>
    <recommendedName>
        <fullName evidence="4">DUF2628 domain-containing protein</fullName>
    </recommendedName>
</protein>
<evidence type="ECO:0000313" key="2">
    <source>
        <dbReference type="EMBL" id="MBM6941142.1"/>
    </source>
</evidence>
<organism evidence="2 3">
    <name type="scientific">Limosilactobacillus coleohominis</name>
    <dbReference type="NCBI Taxonomy" id="181675"/>
    <lineage>
        <taxon>Bacteria</taxon>
        <taxon>Bacillati</taxon>
        <taxon>Bacillota</taxon>
        <taxon>Bacilli</taxon>
        <taxon>Lactobacillales</taxon>
        <taxon>Lactobacillaceae</taxon>
        <taxon>Limosilactobacillus</taxon>
    </lineage>
</organism>
<dbReference type="RefSeq" id="WP_204785391.1">
    <property type="nucleotide sequence ID" value="NZ_CALVGD010000037.1"/>
</dbReference>